<dbReference type="EMBL" id="JAATIQ010000005">
    <property type="protein sequence ID" value="KAF4403089.1"/>
    <property type="molecule type" value="Genomic_DNA"/>
</dbReference>
<gene>
    <name evidence="3" type="ORF">G4B88_027860</name>
</gene>
<keyword evidence="1" id="KW-0677">Repeat</keyword>
<reference evidence="3 4" key="1">
    <citation type="journal article" date="2020" name="bioRxiv">
        <title>Sequence and annotation of 42 cannabis genomes reveals extensive copy number variation in cannabinoid synthesis and pathogen resistance genes.</title>
        <authorList>
            <person name="Mckernan K.J."/>
            <person name="Helbert Y."/>
            <person name="Kane L.T."/>
            <person name="Ebling H."/>
            <person name="Zhang L."/>
            <person name="Liu B."/>
            <person name="Eaton Z."/>
            <person name="Mclaughlin S."/>
            <person name="Kingan S."/>
            <person name="Baybayan P."/>
            <person name="Concepcion G."/>
            <person name="Jordan M."/>
            <person name="Riva A."/>
            <person name="Barbazuk W."/>
            <person name="Harkins T."/>
        </authorList>
    </citation>
    <scope>NUCLEOTIDE SEQUENCE [LARGE SCALE GENOMIC DNA]</scope>
    <source>
        <strain evidence="4">cv. Jamaican Lion 4</strain>
        <tissue evidence="3">Leaf</tissue>
    </source>
</reference>
<dbReference type="AlphaFoldDB" id="A0A7J6I7V7"/>
<evidence type="ECO:0008006" key="5">
    <source>
        <dbReference type="Google" id="ProtNLM"/>
    </source>
</evidence>
<dbReference type="FunFam" id="1.25.40.10:FF:000090">
    <property type="entry name" value="Pentatricopeptide repeat-containing protein, chloroplastic"/>
    <property type="match status" value="1"/>
</dbReference>
<feature type="repeat" description="PPR" evidence="2">
    <location>
        <begin position="43"/>
        <end position="77"/>
    </location>
</feature>
<dbReference type="Gene3D" id="1.25.40.10">
    <property type="entry name" value="Tetratricopeptide repeat domain"/>
    <property type="match status" value="2"/>
</dbReference>
<dbReference type="GO" id="GO:0009451">
    <property type="term" value="P:RNA modification"/>
    <property type="evidence" value="ECO:0007669"/>
    <property type="project" value="InterPro"/>
</dbReference>
<dbReference type="Proteomes" id="UP000583929">
    <property type="component" value="Unassembled WGS sequence"/>
</dbReference>
<dbReference type="NCBIfam" id="TIGR00756">
    <property type="entry name" value="PPR"/>
    <property type="match status" value="1"/>
</dbReference>
<dbReference type="PANTHER" id="PTHR47926">
    <property type="entry name" value="PENTATRICOPEPTIDE REPEAT-CONTAINING PROTEIN"/>
    <property type="match status" value="1"/>
</dbReference>
<evidence type="ECO:0000256" key="1">
    <source>
        <dbReference type="ARBA" id="ARBA00022737"/>
    </source>
</evidence>
<accession>A0A7J6I7V7</accession>
<comment type="caution">
    <text evidence="3">The sequence shown here is derived from an EMBL/GenBank/DDBJ whole genome shotgun (WGS) entry which is preliminary data.</text>
</comment>
<sequence length="306" mass="34202">MENFKPDEVTVTVALSACADLGELETREWIQACVRHQKGLYTDLCLRNALINVYAKCGDVKAARRLFDSLQEKDVTTWTSMIAGHALHEQANEALNLFTKMKEARKYSKSSMIVPNDVTFIGVLMSCSHASLVEQGKHHFRSMMEDYGLKPRDPHFGCMVDLLCRANLVKEAFDFVSKMPICTNPVVWRTLLSACGIDGNVELGTQIRQKLMELEPAHVGDSVSLSNIYATKGMWDKKMSVREQIKQRRAPGCSSIEVSGSGISEFVATDDDHPLRSEIYKVLESLVVCMKGSYGYSLKISCLEDC</sequence>
<dbReference type="InterPro" id="IPR046960">
    <property type="entry name" value="PPR_At4g14850-like_plant"/>
</dbReference>
<dbReference type="InterPro" id="IPR011990">
    <property type="entry name" value="TPR-like_helical_dom_sf"/>
</dbReference>
<dbReference type="GO" id="GO:0003723">
    <property type="term" value="F:RNA binding"/>
    <property type="evidence" value="ECO:0007669"/>
    <property type="project" value="InterPro"/>
</dbReference>
<dbReference type="Pfam" id="PF01535">
    <property type="entry name" value="PPR"/>
    <property type="match status" value="3"/>
</dbReference>
<proteinExistence type="predicted"/>
<organism evidence="3 4">
    <name type="scientific">Cannabis sativa</name>
    <name type="common">Hemp</name>
    <name type="synonym">Marijuana</name>
    <dbReference type="NCBI Taxonomy" id="3483"/>
    <lineage>
        <taxon>Eukaryota</taxon>
        <taxon>Viridiplantae</taxon>
        <taxon>Streptophyta</taxon>
        <taxon>Embryophyta</taxon>
        <taxon>Tracheophyta</taxon>
        <taxon>Spermatophyta</taxon>
        <taxon>Magnoliopsida</taxon>
        <taxon>eudicotyledons</taxon>
        <taxon>Gunneridae</taxon>
        <taxon>Pentapetalae</taxon>
        <taxon>rosids</taxon>
        <taxon>fabids</taxon>
        <taxon>Rosales</taxon>
        <taxon>Cannabaceae</taxon>
        <taxon>Cannabis</taxon>
    </lineage>
</organism>
<dbReference type="PROSITE" id="PS51375">
    <property type="entry name" value="PPR"/>
    <property type="match status" value="1"/>
</dbReference>
<name>A0A7J6I7V7_CANSA</name>
<dbReference type="InterPro" id="IPR046848">
    <property type="entry name" value="E_motif"/>
</dbReference>
<dbReference type="Pfam" id="PF20431">
    <property type="entry name" value="E_motif"/>
    <property type="match status" value="1"/>
</dbReference>
<evidence type="ECO:0000256" key="2">
    <source>
        <dbReference type="PROSITE-ProRule" id="PRU00708"/>
    </source>
</evidence>
<protein>
    <recommendedName>
        <fullName evidence="5">Pentatricopeptide repeat-containing protein</fullName>
    </recommendedName>
</protein>
<evidence type="ECO:0000313" key="4">
    <source>
        <dbReference type="Proteomes" id="UP000583929"/>
    </source>
</evidence>
<evidence type="ECO:0000313" key="3">
    <source>
        <dbReference type="EMBL" id="KAF4403089.1"/>
    </source>
</evidence>
<dbReference type="PANTHER" id="PTHR47926:SF347">
    <property type="entry name" value="PENTATRICOPEPTIDE REPEAT-CONTAINING PROTEIN"/>
    <property type="match status" value="1"/>
</dbReference>
<keyword evidence="4" id="KW-1185">Reference proteome</keyword>
<dbReference type="InterPro" id="IPR002885">
    <property type="entry name" value="PPR_rpt"/>
</dbReference>